<dbReference type="EMBL" id="JAQOMS010000002">
    <property type="protein sequence ID" value="MDC2888229.1"/>
    <property type="molecule type" value="Genomic_DNA"/>
</dbReference>
<keyword evidence="2" id="KW-1185">Reference proteome</keyword>
<dbReference type="InterPro" id="IPR021936">
    <property type="entry name" value="DUF3549"/>
</dbReference>
<evidence type="ECO:0000313" key="2">
    <source>
        <dbReference type="Proteomes" id="UP001528411"/>
    </source>
</evidence>
<proteinExistence type="predicted"/>
<protein>
    <submittedName>
        <fullName evidence="1">DUF3549 family protein</fullName>
    </submittedName>
</protein>
<dbReference type="RefSeq" id="WP_215962086.1">
    <property type="nucleotide sequence ID" value="NZ_JAQOMS010000002.1"/>
</dbReference>
<reference evidence="1 2" key="1">
    <citation type="submission" date="2023-01" db="EMBL/GenBank/DDBJ databases">
        <title>Psychrosphaera sp. nov., isolated from marine algae.</title>
        <authorList>
            <person name="Bayburt H."/>
            <person name="Choi B.J."/>
            <person name="Kim J.M."/>
            <person name="Choi D.G."/>
            <person name="Jeon C.O."/>
        </authorList>
    </citation>
    <scope>NUCLEOTIDE SEQUENCE [LARGE SCALE GENOMIC DNA]</scope>
    <source>
        <strain evidence="1 2">G1-22</strain>
    </source>
</reference>
<sequence length="354" mass="40396">MSQSSENNPVPTLGVLMEQANAQYRIFDLGRRIQTISKSEFDKIELNQKPYPYPIQQKARFAFVFWDKSDSPTHRKNPFIWFLQFELDEMGLLKQQQRDHYISLVIKELGNKLIAQGTHNSDKLDNHPYSFTPDQHRLAMFNAKVKVELKQPASMYYEHVQSYFYGALDSDKWQDLTVQGIADYCARINDEQNGQKLGDCLNELPVQIMGSLAASLEHVEIGVSLTEKLIEMQNQFLQQGDREQVINSLRCMAGSQSKTLLTEQVIKLLSSEEAEEEALYIVIAGRLWHLLNDEKVLMAYFEKVATHGNKNLFAGLFSDLVAVPEVRQALLSLVRNPNRPDAISVAIGRVFGRA</sequence>
<comment type="caution">
    <text evidence="1">The sequence shown here is derived from an EMBL/GenBank/DDBJ whole genome shotgun (WGS) entry which is preliminary data.</text>
</comment>
<organism evidence="1 2">
    <name type="scientific">Psychrosphaera algicola</name>
    <dbReference type="NCBI Taxonomy" id="3023714"/>
    <lineage>
        <taxon>Bacteria</taxon>
        <taxon>Pseudomonadati</taxon>
        <taxon>Pseudomonadota</taxon>
        <taxon>Gammaproteobacteria</taxon>
        <taxon>Alteromonadales</taxon>
        <taxon>Pseudoalteromonadaceae</taxon>
        <taxon>Psychrosphaera</taxon>
    </lineage>
</organism>
<evidence type="ECO:0000313" key="1">
    <source>
        <dbReference type="EMBL" id="MDC2888229.1"/>
    </source>
</evidence>
<name>A0ABT5FAS3_9GAMM</name>
<gene>
    <name evidence="1" type="ORF">PN838_04820</name>
</gene>
<dbReference type="Proteomes" id="UP001528411">
    <property type="component" value="Unassembled WGS sequence"/>
</dbReference>
<accession>A0ABT5FAS3</accession>
<dbReference type="Pfam" id="PF12069">
    <property type="entry name" value="DUF3549"/>
    <property type="match status" value="1"/>
</dbReference>